<dbReference type="GO" id="GO:0004479">
    <property type="term" value="F:methionyl-tRNA formyltransferase activity"/>
    <property type="evidence" value="ECO:0007669"/>
    <property type="project" value="UniProtKB-EC"/>
</dbReference>
<dbReference type="OrthoDB" id="10268103at2759"/>
<dbReference type="CDD" id="cd08646">
    <property type="entry name" value="FMT_core_Met-tRNA-FMT_N"/>
    <property type="match status" value="1"/>
</dbReference>
<dbReference type="FunFam" id="3.40.50.12230:FF:000004">
    <property type="entry name" value="Methionyl-tRNA formyltransferase family protein, putative"/>
    <property type="match status" value="1"/>
</dbReference>
<dbReference type="GO" id="GO:0005739">
    <property type="term" value="C:mitochondrion"/>
    <property type="evidence" value="ECO:0007669"/>
    <property type="project" value="TreeGrafter"/>
</dbReference>
<proteinExistence type="predicted"/>
<name>A0A395HPY2_ASPHC</name>
<feature type="domain" description="Formyl transferase N-terminal" evidence="2">
    <location>
        <begin position="42"/>
        <end position="198"/>
    </location>
</feature>
<dbReference type="PANTHER" id="PTHR11138">
    <property type="entry name" value="METHIONYL-TRNA FORMYLTRANSFERASE"/>
    <property type="match status" value="1"/>
</dbReference>
<dbReference type="InterPro" id="IPR036477">
    <property type="entry name" value="Formyl_transf_N_sf"/>
</dbReference>
<dbReference type="STRING" id="1450537.A0A395HPY2"/>
<evidence type="ECO:0000259" key="2">
    <source>
        <dbReference type="Pfam" id="PF00551"/>
    </source>
</evidence>
<protein>
    <recommendedName>
        <fullName evidence="1">methionyl-tRNA formyltransferase</fullName>
        <ecNumber evidence="1">2.1.2.9</ecNumber>
    </recommendedName>
</protein>
<dbReference type="VEuPathDB" id="FungiDB:BO97DRAFT_479939"/>
<dbReference type="InterPro" id="IPR002376">
    <property type="entry name" value="Formyl_transf_N"/>
</dbReference>
<dbReference type="PANTHER" id="PTHR11138:SF5">
    <property type="entry name" value="METHIONYL-TRNA FORMYLTRANSFERASE, MITOCHONDRIAL"/>
    <property type="match status" value="1"/>
</dbReference>
<dbReference type="EMBL" id="KZ824303">
    <property type="protein sequence ID" value="RAL09493.1"/>
    <property type="molecule type" value="Genomic_DNA"/>
</dbReference>
<dbReference type="RefSeq" id="XP_025548647.1">
    <property type="nucleotide sequence ID" value="XM_025700719.1"/>
</dbReference>
<accession>A0A395HPY2</accession>
<dbReference type="InterPro" id="IPR041711">
    <property type="entry name" value="Met-tRNA-FMT_N"/>
</dbReference>
<evidence type="ECO:0000313" key="4">
    <source>
        <dbReference type="Proteomes" id="UP000248961"/>
    </source>
</evidence>
<dbReference type="Pfam" id="PF00551">
    <property type="entry name" value="Formyl_trans_N"/>
    <property type="match status" value="1"/>
</dbReference>
<keyword evidence="3" id="KW-0808">Transferase</keyword>
<reference evidence="3 4" key="1">
    <citation type="submission" date="2018-02" db="EMBL/GenBank/DDBJ databases">
        <title>The genomes of Aspergillus section Nigri reveals drivers in fungal speciation.</title>
        <authorList>
            <consortium name="DOE Joint Genome Institute"/>
            <person name="Vesth T.C."/>
            <person name="Nybo J."/>
            <person name="Theobald S."/>
            <person name="Brandl J."/>
            <person name="Frisvad J.C."/>
            <person name="Nielsen K.F."/>
            <person name="Lyhne E.K."/>
            <person name="Kogle M.E."/>
            <person name="Kuo A."/>
            <person name="Riley R."/>
            <person name="Clum A."/>
            <person name="Nolan M."/>
            <person name="Lipzen A."/>
            <person name="Salamov A."/>
            <person name="Henrissat B."/>
            <person name="Wiebenga A."/>
            <person name="De vries R.P."/>
            <person name="Grigoriev I.V."/>
            <person name="Mortensen U.H."/>
            <person name="Andersen M.R."/>
            <person name="Baker S.E."/>
        </authorList>
    </citation>
    <scope>NUCLEOTIDE SEQUENCE [LARGE SCALE GENOMIC DNA]</scope>
    <source>
        <strain evidence="3 4">CBS 101889</strain>
    </source>
</reference>
<dbReference type="GeneID" id="37205008"/>
<dbReference type="AlphaFoldDB" id="A0A395HPY2"/>
<organism evidence="3 4">
    <name type="scientific">Aspergillus homomorphus (strain CBS 101889)</name>
    <dbReference type="NCBI Taxonomy" id="1450537"/>
    <lineage>
        <taxon>Eukaryota</taxon>
        <taxon>Fungi</taxon>
        <taxon>Dikarya</taxon>
        <taxon>Ascomycota</taxon>
        <taxon>Pezizomycotina</taxon>
        <taxon>Eurotiomycetes</taxon>
        <taxon>Eurotiomycetidae</taxon>
        <taxon>Eurotiales</taxon>
        <taxon>Aspergillaceae</taxon>
        <taxon>Aspergillus</taxon>
        <taxon>Aspergillus subgen. Circumdati</taxon>
    </lineage>
</organism>
<evidence type="ECO:0000256" key="1">
    <source>
        <dbReference type="ARBA" id="ARBA00012261"/>
    </source>
</evidence>
<dbReference type="SUPFAM" id="SSF53328">
    <property type="entry name" value="Formyltransferase"/>
    <property type="match status" value="1"/>
</dbReference>
<sequence length="405" mass="44572">MHAILLSRGPGTLCGFRPVRLSLLLARRCLATTTTKAHDPLRILFCGSDEFSIASLKALNAEHVSRPDRIASIDVVCRPGKRVGRGLKTIREVPIKAAATALSLPIHEIDTFRDWTPPVLPEGPINLIVAVSFGLFVPARIINGAKYGGLNVHPSLLPDFRGPAPLHHTLLHDRTKTGVTLQTLDLKHFDHGTILAQTPAPGFDIPNPASCSVQELLDLVAPKGADILVKGIQQGLFVPPLKDAGWRSSVRDGPLIHAAKIVPEDRHINWTMWTLHEIQRRHQVLGPLWGISVVANGKSSEEPVFQHRRVIFTEVEEVPLLKGCSKFSVVPGLPFVDGTHPIELDKGKGVYVFTRDQKLVRIHQMKVEGELNADALRAARKARMIGDRTLYSGDMGYTPFYKPLL</sequence>
<keyword evidence="4" id="KW-1185">Reference proteome</keyword>
<dbReference type="EC" id="2.1.2.9" evidence="1"/>
<dbReference type="Proteomes" id="UP000248961">
    <property type="component" value="Unassembled WGS sequence"/>
</dbReference>
<dbReference type="Gene3D" id="3.40.50.12230">
    <property type="match status" value="1"/>
</dbReference>
<gene>
    <name evidence="3" type="ORF">BO97DRAFT_479939</name>
</gene>
<evidence type="ECO:0000313" key="3">
    <source>
        <dbReference type="EMBL" id="RAL09493.1"/>
    </source>
</evidence>